<dbReference type="Proteomes" id="UP000322110">
    <property type="component" value="Unassembled WGS sequence"/>
</dbReference>
<dbReference type="AlphaFoldDB" id="A0A5B2TBK5"/>
<evidence type="ECO:0000256" key="1">
    <source>
        <dbReference type="SAM" id="MobiDB-lite"/>
    </source>
</evidence>
<evidence type="ECO:0000313" key="2">
    <source>
        <dbReference type="EMBL" id="KAA2211445.1"/>
    </source>
</evidence>
<dbReference type="RefSeq" id="WP_149814096.1">
    <property type="nucleotide sequence ID" value="NZ_VUKA01000026.1"/>
</dbReference>
<feature type="region of interest" description="Disordered" evidence="1">
    <location>
        <begin position="162"/>
        <end position="187"/>
    </location>
</feature>
<comment type="caution">
    <text evidence="2">The sequence shown here is derived from an EMBL/GenBank/DDBJ whole genome shotgun (WGS) entry which is preliminary data.</text>
</comment>
<proteinExistence type="predicted"/>
<gene>
    <name evidence="2" type="ORF">F0Q34_19945</name>
</gene>
<organism evidence="2 3">
    <name type="scientific">Teichococcus oryzae</name>
    <dbReference type="NCBI Taxonomy" id="1608942"/>
    <lineage>
        <taxon>Bacteria</taxon>
        <taxon>Pseudomonadati</taxon>
        <taxon>Pseudomonadota</taxon>
        <taxon>Alphaproteobacteria</taxon>
        <taxon>Acetobacterales</taxon>
        <taxon>Roseomonadaceae</taxon>
        <taxon>Roseomonas</taxon>
    </lineage>
</organism>
<name>A0A5B2TBK5_9PROT</name>
<accession>A0A5B2TBK5</accession>
<evidence type="ECO:0000313" key="3">
    <source>
        <dbReference type="Proteomes" id="UP000322110"/>
    </source>
</evidence>
<keyword evidence="3" id="KW-1185">Reference proteome</keyword>
<reference evidence="2 3" key="1">
    <citation type="journal article" date="2015" name="Int. J. Syst. Evol. Microbiol.">
        <title>Roseomonas oryzae sp. nov., isolated from paddy rhizosphere soil.</title>
        <authorList>
            <person name="Ramaprasad E.V."/>
            <person name="Sasikala Ch."/>
            <person name="Ramana Ch.V."/>
        </authorList>
    </citation>
    <scope>NUCLEOTIDE SEQUENCE [LARGE SCALE GENOMIC DNA]</scope>
    <source>
        <strain evidence="2 3">KCTC 42542</strain>
    </source>
</reference>
<feature type="compositionally biased region" description="Low complexity" evidence="1">
    <location>
        <begin position="174"/>
        <end position="187"/>
    </location>
</feature>
<sequence length="215" mass="23120">MNKNNPAPSGLHAEVHALLAAHQGDGPDERISLVKILEAAKAAEAVGTTTSGLTSWLEVRISYLHDEVEALTQAYQWATLFANRVERRRLLGSTVMLRSVAANINIILCLIGTPSKPSAFDASDEDTDSIYLHALKAWAMAKQAIGRPNNTSLAEQHAQAMLGSPSRPSCGSDSWRTSTAAASTTTRSWRANSSASSLVRVTASRLPPIRRCTRS</sequence>
<protein>
    <submittedName>
        <fullName evidence="2">Uncharacterized protein</fullName>
    </submittedName>
</protein>
<dbReference type="EMBL" id="VUKA01000026">
    <property type="protein sequence ID" value="KAA2211445.1"/>
    <property type="molecule type" value="Genomic_DNA"/>
</dbReference>